<dbReference type="InterPro" id="IPR058627">
    <property type="entry name" value="MdtA-like_C"/>
</dbReference>
<keyword evidence="3" id="KW-0472">Membrane</keyword>
<dbReference type="STRING" id="1416806.CAL12_14395"/>
<dbReference type="EMBL" id="CP021108">
    <property type="protein sequence ID" value="ARP81887.1"/>
    <property type="molecule type" value="Genomic_DNA"/>
</dbReference>
<evidence type="ECO:0000256" key="3">
    <source>
        <dbReference type="SAM" id="Phobius"/>
    </source>
</evidence>
<dbReference type="Pfam" id="PF25967">
    <property type="entry name" value="RND-MFP_C"/>
    <property type="match status" value="1"/>
</dbReference>
<comment type="subcellular location">
    <subcellularLocation>
        <location evidence="1">Cell envelope</location>
    </subcellularLocation>
</comment>
<dbReference type="PANTHER" id="PTHR30158:SF24">
    <property type="entry name" value="HLYD FAMILY SECRETION PROTEIN"/>
    <property type="match status" value="1"/>
</dbReference>
<organism evidence="7 8">
    <name type="scientific">Bordetella genomosp. 8</name>
    <dbReference type="NCBI Taxonomy" id="1416806"/>
    <lineage>
        <taxon>Bacteria</taxon>
        <taxon>Pseudomonadati</taxon>
        <taxon>Pseudomonadota</taxon>
        <taxon>Betaproteobacteria</taxon>
        <taxon>Burkholderiales</taxon>
        <taxon>Alcaligenaceae</taxon>
        <taxon>Bordetella</taxon>
    </lineage>
</organism>
<dbReference type="Pfam" id="PF25917">
    <property type="entry name" value="BSH_RND"/>
    <property type="match status" value="1"/>
</dbReference>
<evidence type="ECO:0000259" key="4">
    <source>
        <dbReference type="Pfam" id="PF25917"/>
    </source>
</evidence>
<sequence length="411" mass="43296">MNHGGRPAGTRFRRPIKDFAVKTLYVGTLAAAAAVAVVTGASYLWSGTPAVAAAPAALPEVTVATPLVRQLDSRMGALGQFSAVNQLELRPQVGGTLTGIFFRDGDVVQKGALLFTIDPKPYEIRLARAKAQLDTARARLALADSELRRAVALEQGAAGTVQNSEQRRADRQVAQAAIAAANAEVDDAQFDLDRCRITAPFTGRIGNHLVSVGNLVAGSRAASSPTTLLATLVSLDPIYLNFDLSEADYQSLSRYRADHPGQASDAIELALGGDKAYSRIGKFDFINNVLDRASGTIHARATVPNASLRLTPGEFARVRVVVDQPTTALLVPDASVLPDQSRHIVLVVAKDGTVTPKGVQVGDIRSGLRVIRSGLAPDDQVIVGGLPYATPGAKVATRTAAIEPTADRSED</sequence>
<evidence type="ECO:0000259" key="5">
    <source>
        <dbReference type="Pfam" id="PF25944"/>
    </source>
</evidence>
<keyword evidence="3" id="KW-0812">Transmembrane</keyword>
<dbReference type="SUPFAM" id="SSF111369">
    <property type="entry name" value="HlyD-like secretion proteins"/>
    <property type="match status" value="1"/>
</dbReference>
<keyword evidence="8" id="KW-1185">Reference proteome</keyword>
<dbReference type="Proteomes" id="UP000194151">
    <property type="component" value="Chromosome"/>
</dbReference>
<dbReference type="GO" id="GO:0005886">
    <property type="term" value="C:plasma membrane"/>
    <property type="evidence" value="ECO:0007669"/>
    <property type="project" value="TreeGrafter"/>
</dbReference>
<name>A0A1W6YLD8_9BORD</name>
<dbReference type="Pfam" id="PF25944">
    <property type="entry name" value="Beta-barrel_RND"/>
    <property type="match status" value="1"/>
</dbReference>
<dbReference type="InterPro" id="IPR058625">
    <property type="entry name" value="MdtA-like_BSH"/>
</dbReference>
<dbReference type="NCBIfam" id="TIGR01730">
    <property type="entry name" value="RND_mfp"/>
    <property type="match status" value="1"/>
</dbReference>
<dbReference type="KEGG" id="bgv:CAL12_14395"/>
<dbReference type="GO" id="GO:0022857">
    <property type="term" value="F:transmembrane transporter activity"/>
    <property type="evidence" value="ECO:0007669"/>
    <property type="project" value="InterPro"/>
</dbReference>
<protein>
    <submittedName>
        <fullName evidence="7">Efflux transporter periplasmic adaptor subunit</fullName>
    </submittedName>
</protein>
<comment type="similarity">
    <text evidence="2">Belongs to the membrane fusion protein (MFP) (TC 8.A.1) family.</text>
</comment>
<evidence type="ECO:0000259" key="6">
    <source>
        <dbReference type="Pfam" id="PF25967"/>
    </source>
</evidence>
<dbReference type="PANTHER" id="PTHR30158">
    <property type="entry name" value="ACRA/E-RELATED COMPONENT OF DRUG EFFLUX TRANSPORTER"/>
    <property type="match status" value="1"/>
</dbReference>
<feature type="transmembrane region" description="Helical" evidence="3">
    <location>
        <begin position="21"/>
        <end position="45"/>
    </location>
</feature>
<proteinExistence type="inferred from homology"/>
<dbReference type="Gene3D" id="2.40.420.20">
    <property type="match status" value="1"/>
</dbReference>
<dbReference type="Gene3D" id="2.40.50.100">
    <property type="match status" value="1"/>
</dbReference>
<gene>
    <name evidence="7" type="ORF">CAL12_14395</name>
</gene>
<dbReference type="AlphaFoldDB" id="A0A1W6YLD8"/>
<feature type="domain" description="Multidrug resistance protein MdtA-like barrel-sandwich hybrid" evidence="4">
    <location>
        <begin position="85"/>
        <end position="222"/>
    </location>
</feature>
<evidence type="ECO:0000313" key="7">
    <source>
        <dbReference type="EMBL" id="ARP81887.1"/>
    </source>
</evidence>
<feature type="domain" description="Multidrug resistance protein MdtA-like beta-barrel" evidence="5">
    <location>
        <begin position="237"/>
        <end position="323"/>
    </location>
</feature>
<dbReference type="Gene3D" id="2.40.30.170">
    <property type="match status" value="1"/>
</dbReference>
<keyword evidence="3" id="KW-1133">Transmembrane helix</keyword>
<evidence type="ECO:0000256" key="2">
    <source>
        <dbReference type="ARBA" id="ARBA00009477"/>
    </source>
</evidence>
<evidence type="ECO:0000256" key="1">
    <source>
        <dbReference type="ARBA" id="ARBA00004196"/>
    </source>
</evidence>
<accession>A0A1W6YLD8</accession>
<evidence type="ECO:0000313" key="8">
    <source>
        <dbReference type="Proteomes" id="UP000194151"/>
    </source>
</evidence>
<dbReference type="InterPro" id="IPR006143">
    <property type="entry name" value="RND_pump_MFP"/>
</dbReference>
<dbReference type="InterPro" id="IPR058626">
    <property type="entry name" value="MdtA-like_b-barrel"/>
</dbReference>
<reference evidence="7 8" key="1">
    <citation type="submission" date="2017-05" db="EMBL/GenBank/DDBJ databases">
        <title>Complete and WGS of Bordetella genogroups.</title>
        <authorList>
            <person name="Spilker T."/>
            <person name="LiPuma J."/>
        </authorList>
    </citation>
    <scope>NUCLEOTIDE SEQUENCE [LARGE SCALE GENOMIC DNA]</scope>
    <source>
        <strain evidence="7 8">AU19157</strain>
    </source>
</reference>
<feature type="domain" description="Multidrug resistance protein MdtA-like C-terminal permuted SH3" evidence="6">
    <location>
        <begin position="328"/>
        <end position="386"/>
    </location>
</feature>
<dbReference type="Gene3D" id="1.10.287.470">
    <property type="entry name" value="Helix hairpin bin"/>
    <property type="match status" value="1"/>
</dbReference>
<dbReference type="GO" id="GO:0046677">
    <property type="term" value="P:response to antibiotic"/>
    <property type="evidence" value="ECO:0007669"/>
    <property type="project" value="TreeGrafter"/>
</dbReference>
<dbReference type="GO" id="GO:0030313">
    <property type="term" value="C:cell envelope"/>
    <property type="evidence" value="ECO:0007669"/>
    <property type="project" value="UniProtKB-SubCell"/>
</dbReference>